<keyword evidence="5" id="KW-0333">Golgi apparatus</keyword>
<dbReference type="InterPro" id="IPR039652">
    <property type="entry name" value="Coatomer_zeta"/>
</dbReference>
<keyword evidence="4 5" id="KW-0472">Membrane</keyword>
<organism evidence="7 8">
    <name type="scientific">Chlamydomonas reinhardtii</name>
    <name type="common">Chlamydomonas smithii</name>
    <dbReference type="NCBI Taxonomy" id="3055"/>
    <lineage>
        <taxon>Eukaryota</taxon>
        <taxon>Viridiplantae</taxon>
        <taxon>Chlorophyta</taxon>
        <taxon>core chlorophytes</taxon>
        <taxon>Chlorophyceae</taxon>
        <taxon>CS clade</taxon>
        <taxon>Chlamydomonadales</taxon>
        <taxon>Chlamydomonadaceae</taxon>
        <taxon>Chlamydomonas</taxon>
    </lineage>
</organism>
<dbReference type="GO" id="GO:0030126">
    <property type="term" value="C:COPI vesicle coat"/>
    <property type="evidence" value="ECO:0000318"/>
    <property type="project" value="GO_Central"/>
</dbReference>
<dbReference type="GO" id="GO:0006886">
    <property type="term" value="P:intracellular protein transport"/>
    <property type="evidence" value="ECO:0000318"/>
    <property type="project" value="GO_Central"/>
</dbReference>
<dbReference type="PaxDb" id="3055-EDO96587"/>
<evidence type="ECO:0000256" key="5">
    <source>
        <dbReference type="RuleBase" id="RU366053"/>
    </source>
</evidence>
<keyword evidence="5" id="KW-0968">Cytoplasmic vesicle</keyword>
<dbReference type="OrthoDB" id="10249988at2759"/>
<dbReference type="EMBL" id="CM008973">
    <property type="protein sequence ID" value="PNW75771.1"/>
    <property type="molecule type" value="Genomic_DNA"/>
</dbReference>
<evidence type="ECO:0000259" key="6">
    <source>
        <dbReference type="Pfam" id="PF01217"/>
    </source>
</evidence>
<keyword evidence="5" id="KW-0813">Transport</keyword>
<comment type="similarity">
    <text evidence="2 5">Belongs to the adaptor complexes small subunit family.</text>
</comment>
<comment type="subunit">
    <text evidence="5">Oligomeric complex that consists of at least the alpha, beta, beta', gamma, delta, epsilon and zeta subunits.</text>
</comment>
<dbReference type="InParanoid" id="A8JHN4"/>
<evidence type="ECO:0000313" key="8">
    <source>
        <dbReference type="Proteomes" id="UP000006906"/>
    </source>
</evidence>
<dbReference type="RefSeq" id="XP_001703122.1">
    <property type="nucleotide sequence ID" value="XM_001703070.2"/>
</dbReference>
<comment type="function">
    <text evidence="5">The zeta subunit may be involved in regulating the coat assembly and, hence, the rate of biosynthetic protein transport due to its association-dissociation properties with the coatomer complex.</text>
</comment>
<name>A8JHN4_CHLRE</name>
<evidence type="ECO:0000256" key="2">
    <source>
        <dbReference type="ARBA" id="ARBA00006972"/>
    </source>
</evidence>
<dbReference type="GO" id="GO:0006891">
    <property type="term" value="P:intra-Golgi vesicle-mediated transport"/>
    <property type="evidence" value="ECO:0000318"/>
    <property type="project" value="GO_Central"/>
</dbReference>
<dbReference type="GO" id="GO:0006890">
    <property type="term" value="P:retrograde vesicle-mediated transport, Golgi to endoplasmic reticulum"/>
    <property type="evidence" value="ECO:0000318"/>
    <property type="project" value="GO_Central"/>
</dbReference>
<keyword evidence="8" id="KW-1185">Reference proteome</keyword>
<dbReference type="AlphaFoldDB" id="A8JHN4"/>
<dbReference type="Pfam" id="PF01217">
    <property type="entry name" value="Clat_adaptor_s"/>
    <property type="match status" value="1"/>
</dbReference>
<dbReference type="PANTHER" id="PTHR11043:SF1">
    <property type="entry name" value="TSET COMPLEX MEMBER TSTD"/>
    <property type="match status" value="1"/>
</dbReference>
<dbReference type="KEGG" id="cre:CHLRE_12g561200v5"/>
<dbReference type="Gramene" id="PNW75771">
    <property type="protein sequence ID" value="PNW75771"/>
    <property type="gene ID" value="CHLRE_12g561200v5"/>
</dbReference>
<keyword evidence="5" id="KW-0653">Protein transport</keyword>
<dbReference type="FunCoup" id="A8JHN4">
    <property type="interactions" value="327"/>
</dbReference>
<dbReference type="GeneID" id="5728682"/>
<evidence type="ECO:0000313" key="7">
    <source>
        <dbReference type="EMBL" id="PNW75771.1"/>
    </source>
</evidence>
<dbReference type="GO" id="GO:0000139">
    <property type="term" value="C:Golgi membrane"/>
    <property type="evidence" value="ECO:0007669"/>
    <property type="project" value="UniProtKB-SubCell"/>
</dbReference>
<dbReference type="OMA" id="CLAWIRV"/>
<dbReference type="InterPro" id="IPR022775">
    <property type="entry name" value="AP_mu_sigma_su"/>
</dbReference>
<sequence length="151" mass="16884">MMDIGRLHCFVVATKGGDVLYERFWDRFTELEKAEIRAAFSTASGNVRLQYDDQDFIAPYKTARFAFIPSADTVFYLMGSGEYDELGLVEILRVIISVLKDVLGKAPSAALLLDKYARLCLVVDEVINEGLLEAVDKEAIKKGIKGKAPWE</sequence>
<protein>
    <recommendedName>
        <fullName evidence="5">Coatomer subunit zeta</fullName>
    </recommendedName>
</protein>
<proteinExistence type="inferred from homology"/>
<dbReference type="HOGENOM" id="CLU_148268_0_0_1"/>
<keyword evidence="5" id="KW-0931">ER-Golgi transport</keyword>
<dbReference type="Proteomes" id="UP000006906">
    <property type="component" value="Chromosome 12"/>
</dbReference>
<dbReference type="FunFam" id="3.30.450.60:FF:000017">
    <property type="entry name" value="SNARE-like superfamily protein"/>
    <property type="match status" value="1"/>
</dbReference>
<dbReference type="Gene3D" id="3.30.450.60">
    <property type="match status" value="1"/>
</dbReference>
<dbReference type="InterPro" id="IPR011012">
    <property type="entry name" value="Longin-like_dom_sf"/>
</dbReference>
<dbReference type="SUPFAM" id="SSF64356">
    <property type="entry name" value="SNARE-like"/>
    <property type="match status" value="1"/>
</dbReference>
<accession>A8JHN4</accession>
<dbReference type="eggNOG" id="ENOG502RXRG">
    <property type="taxonomic scope" value="Eukaryota"/>
</dbReference>
<dbReference type="PANTHER" id="PTHR11043">
    <property type="entry name" value="ZETA-COAT PROTEIN"/>
    <property type="match status" value="1"/>
</dbReference>
<keyword evidence="3 5" id="KW-0963">Cytoplasm</keyword>
<evidence type="ECO:0000256" key="3">
    <source>
        <dbReference type="ARBA" id="ARBA00022490"/>
    </source>
</evidence>
<reference evidence="7 8" key="1">
    <citation type="journal article" date="2007" name="Science">
        <title>The Chlamydomonas genome reveals the evolution of key animal and plant functions.</title>
        <authorList>
            <person name="Merchant S.S."/>
            <person name="Prochnik S.E."/>
            <person name="Vallon O."/>
            <person name="Harris E.H."/>
            <person name="Karpowicz S.J."/>
            <person name="Witman G.B."/>
            <person name="Terry A."/>
            <person name="Salamov A."/>
            <person name="Fritz-Laylin L.K."/>
            <person name="Marechal-Drouard L."/>
            <person name="Marshall W.F."/>
            <person name="Qu L.H."/>
            <person name="Nelson D.R."/>
            <person name="Sanderfoot A.A."/>
            <person name="Spalding M.H."/>
            <person name="Kapitonov V.V."/>
            <person name="Ren Q."/>
            <person name="Ferris P."/>
            <person name="Lindquist E."/>
            <person name="Shapiro H."/>
            <person name="Lucas S.M."/>
            <person name="Grimwood J."/>
            <person name="Schmutz J."/>
            <person name="Cardol P."/>
            <person name="Cerutti H."/>
            <person name="Chanfreau G."/>
            <person name="Chen C.L."/>
            <person name="Cognat V."/>
            <person name="Croft M.T."/>
            <person name="Dent R."/>
            <person name="Dutcher S."/>
            <person name="Fernandez E."/>
            <person name="Fukuzawa H."/>
            <person name="Gonzalez-Ballester D."/>
            <person name="Gonzalez-Halphen D."/>
            <person name="Hallmann A."/>
            <person name="Hanikenne M."/>
            <person name="Hippler M."/>
            <person name="Inwood W."/>
            <person name="Jabbari K."/>
            <person name="Kalanon M."/>
            <person name="Kuras R."/>
            <person name="Lefebvre P.A."/>
            <person name="Lemaire S.D."/>
            <person name="Lobanov A.V."/>
            <person name="Lohr M."/>
            <person name="Manuell A."/>
            <person name="Meier I."/>
            <person name="Mets L."/>
            <person name="Mittag M."/>
            <person name="Mittelmeier T."/>
            <person name="Moroney J.V."/>
            <person name="Moseley J."/>
            <person name="Napoli C."/>
            <person name="Nedelcu A.M."/>
            <person name="Niyogi K."/>
            <person name="Novoselov S.V."/>
            <person name="Paulsen I.T."/>
            <person name="Pazour G."/>
            <person name="Purton S."/>
            <person name="Ral J.P."/>
            <person name="Riano-Pachon D.M."/>
            <person name="Riekhof W."/>
            <person name="Rymarquis L."/>
            <person name="Schroda M."/>
            <person name="Stern D."/>
            <person name="Umen J."/>
            <person name="Willows R."/>
            <person name="Wilson N."/>
            <person name="Zimmer S.L."/>
            <person name="Allmer J."/>
            <person name="Balk J."/>
            <person name="Bisova K."/>
            <person name="Chen C.J."/>
            <person name="Elias M."/>
            <person name="Gendler K."/>
            <person name="Hauser C."/>
            <person name="Lamb M.R."/>
            <person name="Ledford H."/>
            <person name="Long J.C."/>
            <person name="Minagawa J."/>
            <person name="Page M.D."/>
            <person name="Pan J."/>
            <person name="Pootakham W."/>
            <person name="Roje S."/>
            <person name="Rose A."/>
            <person name="Stahlberg E."/>
            <person name="Terauchi A.M."/>
            <person name="Yang P."/>
            <person name="Ball S."/>
            <person name="Bowler C."/>
            <person name="Dieckmann C.L."/>
            <person name="Gladyshev V.N."/>
            <person name="Green P."/>
            <person name="Jorgensen R."/>
            <person name="Mayfield S."/>
            <person name="Mueller-Roeber B."/>
            <person name="Rajamani S."/>
            <person name="Sayre R.T."/>
            <person name="Brokstein P."/>
            <person name="Dubchak I."/>
            <person name="Goodstein D."/>
            <person name="Hornick L."/>
            <person name="Huang Y.W."/>
            <person name="Jhaveri J."/>
            <person name="Luo Y."/>
            <person name="Martinez D."/>
            <person name="Ngau W.C."/>
            <person name="Otillar B."/>
            <person name="Poliakov A."/>
            <person name="Porter A."/>
            <person name="Szajkowski L."/>
            <person name="Werner G."/>
            <person name="Zhou K."/>
            <person name="Grigoriev I.V."/>
            <person name="Rokhsar D.S."/>
            <person name="Grossman A.R."/>
        </authorList>
    </citation>
    <scope>NUCLEOTIDE SEQUENCE [LARGE SCALE GENOMIC DNA]</scope>
    <source>
        <strain evidence="8">CC-503</strain>
    </source>
</reference>
<evidence type="ECO:0000256" key="4">
    <source>
        <dbReference type="ARBA" id="ARBA00023136"/>
    </source>
</evidence>
<gene>
    <name evidence="7" type="ORF">CHLRE_12g561200v5</name>
</gene>
<feature type="domain" description="AP complex mu/sigma subunit" evidence="6">
    <location>
        <begin position="9"/>
        <end position="143"/>
    </location>
</feature>
<evidence type="ECO:0000256" key="1">
    <source>
        <dbReference type="ARBA" id="ARBA00004184"/>
    </source>
</evidence>
<comment type="subcellular location">
    <subcellularLocation>
        <location evidence="5">Cytoplasm</location>
    </subcellularLocation>
    <subcellularLocation>
        <location evidence="5">Golgi apparatus membrane</location>
        <topology evidence="5">Peripheral membrane protein</topology>
        <orientation evidence="5">Cytoplasmic side</orientation>
    </subcellularLocation>
    <subcellularLocation>
        <location evidence="5">Cytoplasmic vesicle</location>
        <location evidence="5">COPI-coated vesicle membrane</location>
        <topology evidence="5">Peripheral membrane protein</topology>
        <orientation evidence="5">Cytoplasmic side</orientation>
    </subcellularLocation>
    <subcellularLocation>
        <location evidence="1">Endomembrane system</location>
        <topology evidence="1">Peripheral membrane protein</topology>
    </subcellularLocation>
</comment>
<dbReference type="STRING" id="3055.A8JHN4"/>